<dbReference type="PRINTS" id="PR00146">
    <property type="entry name" value="DHPICSNTHASE"/>
</dbReference>
<dbReference type="InterPro" id="IPR020625">
    <property type="entry name" value="Schiff_base-form_aldolases_AS"/>
</dbReference>
<keyword evidence="17" id="KW-1185">Reference proteome</keyword>
<dbReference type="NCBIfam" id="TIGR00674">
    <property type="entry name" value="dapA"/>
    <property type="match status" value="1"/>
</dbReference>
<evidence type="ECO:0000256" key="11">
    <source>
        <dbReference type="ARBA" id="ARBA00047836"/>
    </source>
</evidence>
<dbReference type="PANTHER" id="PTHR12128">
    <property type="entry name" value="DIHYDRODIPICOLINATE SYNTHASE"/>
    <property type="match status" value="1"/>
</dbReference>
<feature type="binding site" evidence="12 15">
    <location>
        <position position="206"/>
    </location>
    <ligand>
        <name>pyruvate</name>
        <dbReference type="ChEBI" id="CHEBI:15361"/>
    </ligand>
</feature>
<comment type="caution">
    <text evidence="12">Was originally thought to be a dihydrodipicolinate synthase (DHDPS), catalyzing the condensation of (S)-aspartate-beta-semialdehyde [(S)-ASA] and pyruvate to dihydrodipicolinate (DHDP). However, it was shown in E.coli that the product of the enzymatic reaction is not dihydrodipicolinate but in fact (4S)-4-hydroxy-2,3,4,5-tetrahydro-(2S)-dipicolinic acid (HTPA), and that the consecutive dehydration reaction leading to DHDP is not spontaneous but catalyzed by DapB.</text>
</comment>
<dbReference type="Gene3D" id="3.20.20.70">
    <property type="entry name" value="Aldolase class I"/>
    <property type="match status" value="1"/>
</dbReference>
<feature type="site" description="Part of a proton relay during catalysis" evidence="12">
    <location>
        <position position="109"/>
    </location>
</feature>
<dbReference type="AlphaFoldDB" id="A0AAE3L2R6"/>
<dbReference type="SUPFAM" id="SSF51569">
    <property type="entry name" value="Aldolase"/>
    <property type="match status" value="1"/>
</dbReference>
<sequence length="297" mass="32745">MFELKGIITAMVTPMNDNQEIDEGATRKMVRMLIDRGVHGLFIIGTNGEFHLLNEEEKVQFAKIVIDEANHEIPIYVGTGGNSTGEVIKLTKRIKELGADAVSVITPYYLPPSQADLLEHYKAIAEAVDIPIILYNIPGNTGINIEPDSVRELAKIPNIIGVKDSSGNIDNIKAYLDVTKDSDFVVLSGSDSLILKSLKIGTVGAIAATSNVLPEIDVDIYNSFINGDIERAEKAQESINPLRMVLKKGVAPSIMKKMLNLVGYKAGQPRLPIREPNEEIIEEIKEIIEHYHIQYEA</sequence>
<evidence type="ECO:0000256" key="3">
    <source>
        <dbReference type="ARBA" id="ARBA00007592"/>
    </source>
</evidence>
<dbReference type="HAMAP" id="MF_00418">
    <property type="entry name" value="DapA"/>
    <property type="match status" value="1"/>
</dbReference>
<keyword evidence="7 12" id="KW-0220">Diaminopimelate biosynthesis</keyword>
<organism evidence="16 17">
    <name type="scientific">Irregularibacter muris</name>
    <dbReference type="NCBI Taxonomy" id="1796619"/>
    <lineage>
        <taxon>Bacteria</taxon>
        <taxon>Bacillati</taxon>
        <taxon>Bacillota</taxon>
        <taxon>Clostridia</taxon>
        <taxon>Eubacteriales</taxon>
        <taxon>Eubacteriaceae</taxon>
        <taxon>Irregularibacter</taxon>
    </lineage>
</organism>
<evidence type="ECO:0000313" key="17">
    <source>
        <dbReference type="Proteomes" id="UP001205748"/>
    </source>
</evidence>
<dbReference type="InterPro" id="IPR002220">
    <property type="entry name" value="DapA-like"/>
</dbReference>
<dbReference type="Pfam" id="PF00701">
    <property type="entry name" value="DHDPS"/>
    <property type="match status" value="1"/>
</dbReference>
<evidence type="ECO:0000313" key="16">
    <source>
        <dbReference type="EMBL" id="MCR1899114.1"/>
    </source>
</evidence>
<dbReference type="Proteomes" id="UP001205748">
    <property type="component" value="Unassembled WGS sequence"/>
</dbReference>
<comment type="similarity">
    <text evidence="3 12 13">Belongs to the DapA family.</text>
</comment>
<evidence type="ECO:0000256" key="8">
    <source>
        <dbReference type="ARBA" id="ARBA00023154"/>
    </source>
</evidence>
<comment type="caution">
    <text evidence="16">The sequence shown here is derived from an EMBL/GenBank/DDBJ whole genome shotgun (WGS) entry which is preliminary data.</text>
</comment>
<dbReference type="PROSITE" id="PS00666">
    <property type="entry name" value="DHDPS_2"/>
    <property type="match status" value="1"/>
</dbReference>
<evidence type="ECO:0000256" key="6">
    <source>
        <dbReference type="ARBA" id="ARBA00022605"/>
    </source>
</evidence>
<protein>
    <recommendedName>
        <fullName evidence="4 12">4-hydroxy-tetrahydrodipicolinate synthase</fullName>
        <shortName evidence="12">HTPA synthase</shortName>
        <ecNumber evidence="4 12">4.3.3.7</ecNumber>
    </recommendedName>
</protein>
<feature type="site" description="Part of a proton relay during catalysis" evidence="12">
    <location>
        <position position="46"/>
    </location>
</feature>
<keyword evidence="9 12" id="KW-0456">Lyase</keyword>
<name>A0AAE3L2R6_9FIRM</name>
<proteinExistence type="inferred from homology"/>
<dbReference type="InterPro" id="IPR005263">
    <property type="entry name" value="DapA"/>
</dbReference>
<feature type="active site" description="Schiff-base intermediate with substrate" evidence="12 14">
    <location>
        <position position="163"/>
    </location>
</feature>
<comment type="catalytic activity">
    <reaction evidence="11 12">
        <text>L-aspartate 4-semialdehyde + pyruvate = (2S,4S)-4-hydroxy-2,3,4,5-tetrahydrodipicolinate + H2O + H(+)</text>
        <dbReference type="Rhea" id="RHEA:34171"/>
        <dbReference type="ChEBI" id="CHEBI:15361"/>
        <dbReference type="ChEBI" id="CHEBI:15377"/>
        <dbReference type="ChEBI" id="CHEBI:15378"/>
        <dbReference type="ChEBI" id="CHEBI:67139"/>
        <dbReference type="ChEBI" id="CHEBI:537519"/>
        <dbReference type="EC" id="4.3.3.7"/>
    </reaction>
</comment>
<evidence type="ECO:0000256" key="7">
    <source>
        <dbReference type="ARBA" id="ARBA00022915"/>
    </source>
</evidence>
<keyword evidence="6 12" id="KW-0028">Amino-acid biosynthesis</keyword>
<evidence type="ECO:0000256" key="12">
    <source>
        <dbReference type="HAMAP-Rule" id="MF_00418"/>
    </source>
</evidence>
<keyword evidence="8 12" id="KW-0457">Lysine biosynthesis</keyword>
<keyword evidence="10 12" id="KW-0704">Schiff base</keyword>
<evidence type="ECO:0000256" key="5">
    <source>
        <dbReference type="ARBA" id="ARBA00022490"/>
    </source>
</evidence>
<feature type="active site" description="Proton donor/acceptor" evidence="12 14">
    <location>
        <position position="135"/>
    </location>
</feature>
<dbReference type="GO" id="GO:0019877">
    <property type="term" value="P:diaminopimelate biosynthetic process"/>
    <property type="evidence" value="ECO:0007669"/>
    <property type="project" value="UniProtKB-UniRule"/>
</dbReference>
<reference evidence="16" key="1">
    <citation type="submission" date="2022-07" db="EMBL/GenBank/DDBJ databases">
        <title>Enhanced cultured diversity of the mouse gut microbiota enables custom-made synthetic communities.</title>
        <authorList>
            <person name="Afrizal A."/>
        </authorList>
    </citation>
    <scope>NUCLEOTIDE SEQUENCE</scope>
    <source>
        <strain evidence="16">DSM 28593</strain>
    </source>
</reference>
<dbReference type="GO" id="GO:0005737">
    <property type="term" value="C:cytoplasm"/>
    <property type="evidence" value="ECO:0007669"/>
    <property type="project" value="UniProtKB-SubCell"/>
</dbReference>
<dbReference type="EC" id="4.3.3.7" evidence="4 12"/>
<keyword evidence="5 12" id="KW-0963">Cytoplasm</keyword>
<evidence type="ECO:0000256" key="15">
    <source>
        <dbReference type="PIRSR" id="PIRSR001365-2"/>
    </source>
</evidence>
<gene>
    <name evidence="12 16" type="primary">dapA</name>
    <name evidence="16" type="ORF">NSA47_08975</name>
</gene>
<evidence type="ECO:0000256" key="10">
    <source>
        <dbReference type="ARBA" id="ARBA00023270"/>
    </source>
</evidence>
<evidence type="ECO:0000256" key="4">
    <source>
        <dbReference type="ARBA" id="ARBA00012086"/>
    </source>
</evidence>
<comment type="function">
    <text evidence="1 12">Catalyzes the condensation of (S)-aspartate-beta-semialdehyde [(S)-ASA] and pyruvate to 4-hydroxy-tetrahydrodipicolinate (HTPA).</text>
</comment>
<dbReference type="SMART" id="SM01130">
    <property type="entry name" value="DHDPS"/>
    <property type="match status" value="1"/>
</dbReference>
<dbReference type="CDD" id="cd00408">
    <property type="entry name" value="DHDPS-like"/>
    <property type="match status" value="1"/>
</dbReference>
<dbReference type="InterPro" id="IPR013785">
    <property type="entry name" value="Aldolase_TIM"/>
</dbReference>
<comment type="pathway">
    <text evidence="2 12">Amino-acid biosynthesis; L-lysine biosynthesis via DAP pathway; (S)-tetrahydrodipicolinate from L-aspartate: step 3/4.</text>
</comment>
<comment type="caution">
    <text evidence="12">Lacks conserved residue(s) required for the propagation of feature annotation.</text>
</comment>
<evidence type="ECO:0000256" key="13">
    <source>
        <dbReference type="PIRNR" id="PIRNR001365"/>
    </source>
</evidence>
<dbReference type="GO" id="GO:0009089">
    <property type="term" value="P:lysine biosynthetic process via diaminopimelate"/>
    <property type="evidence" value="ECO:0007669"/>
    <property type="project" value="UniProtKB-UniRule"/>
</dbReference>
<evidence type="ECO:0000256" key="2">
    <source>
        <dbReference type="ARBA" id="ARBA00005120"/>
    </source>
</evidence>
<evidence type="ECO:0000256" key="1">
    <source>
        <dbReference type="ARBA" id="ARBA00003294"/>
    </source>
</evidence>
<dbReference type="PIRSF" id="PIRSF001365">
    <property type="entry name" value="DHDPS"/>
    <property type="match status" value="1"/>
</dbReference>
<comment type="subunit">
    <text evidence="12">Homotetramer; dimer of dimers.</text>
</comment>
<dbReference type="PANTHER" id="PTHR12128:SF66">
    <property type="entry name" value="4-HYDROXY-2-OXOGLUTARATE ALDOLASE, MITOCHONDRIAL"/>
    <property type="match status" value="1"/>
</dbReference>
<comment type="subcellular location">
    <subcellularLocation>
        <location evidence="12">Cytoplasm</location>
    </subcellularLocation>
</comment>
<accession>A0AAE3L2R6</accession>
<evidence type="ECO:0000256" key="14">
    <source>
        <dbReference type="PIRSR" id="PIRSR001365-1"/>
    </source>
</evidence>
<evidence type="ECO:0000256" key="9">
    <source>
        <dbReference type="ARBA" id="ARBA00023239"/>
    </source>
</evidence>
<dbReference type="GO" id="GO:0008840">
    <property type="term" value="F:4-hydroxy-tetrahydrodipicolinate synthase activity"/>
    <property type="evidence" value="ECO:0007669"/>
    <property type="project" value="UniProtKB-UniRule"/>
</dbReference>
<dbReference type="EMBL" id="JANKAS010000007">
    <property type="protein sequence ID" value="MCR1899114.1"/>
    <property type="molecule type" value="Genomic_DNA"/>
</dbReference>
<dbReference type="RefSeq" id="WP_257531127.1">
    <property type="nucleotide sequence ID" value="NZ_JANKAS010000007.1"/>
</dbReference>